<reference evidence="1 2" key="1">
    <citation type="journal article" date="2020" name="Cell Host Microbe">
        <title>Functional and Genomic Variation between Human-Derived Isolates of Lachnospiraceae Reveals Inter- and Intra-Species Diversity.</title>
        <authorList>
            <person name="Sorbara M.T."/>
            <person name="Littmann E.R."/>
            <person name="Fontana E."/>
            <person name="Moody T.U."/>
            <person name="Kohout C.E."/>
            <person name="Gjonbalaj M."/>
            <person name="Eaton V."/>
            <person name="Seok R."/>
            <person name="Leiner I.M."/>
            <person name="Pamer E.G."/>
        </authorList>
    </citation>
    <scope>NUCLEOTIDE SEQUENCE [LARGE SCALE GENOMIC DNA]</scope>
    <source>
        <strain evidence="1 2">MSK.17.74</strain>
    </source>
</reference>
<accession>A0ABX2HB85</accession>
<dbReference type="EMBL" id="JAAITS010000045">
    <property type="protein sequence ID" value="NSG86634.1"/>
    <property type="molecule type" value="Genomic_DNA"/>
</dbReference>
<dbReference type="PROSITE" id="PS51257">
    <property type="entry name" value="PROKAR_LIPOPROTEIN"/>
    <property type="match status" value="1"/>
</dbReference>
<gene>
    <name evidence="1" type="ORF">G5B17_14735</name>
</gene>
<name>A0ABX2HB85_9FIRM</name>
<proteinExistence type="predicted"/>
<organism evidence="1 2">
    <name type="scientific">Blautia faecis</name>
    <dbReference type="NCBI Taxonomy" id="871665"/>
    <lineage>
        <taxon>Bacteria</taxon>
        <taxon>Bacillati</taxon>
        <taxon>Bacillota</taxon>
        <taxon>Clostridia</taxon>
        <taxon>Lachnospirales</taxon>
        <taxon>Lachnospiraceae</taxon>
        <taxon>Blautia</taxon>
    </lineage>
</organism>
<keyword evidence="2" id="KW-1185">Reference proteome</keyword>
<dbReference type="Proteomes" id="UP001644719">
    <property type="component" value="Unassembled WGS sequence"/>
</dbReference>
<evidence type="ECO:0000313" key="2">
    <source>
        <dbReference type="Proteomes" id="UP001644719"/>
    </source>
</evidence>
<evidence type="ECO:0000313" key="1">
    <source>
        <dbReference type="EMBL" id="NSG86634.1"/>
    </source>
</evidence>
<protein>
    <submittedName>
        <fullName evidence="1">Uncharacterized protein</fullName>
    </submittedName>
</protein>
<sequence length="49" mass="5449">MRKKGWILLLVLLGVAFLMSCGKDTEPDEAKGELVRIEREGCQAGILLF</sequence>
<dbReference type="RefSeq" id="WP_173716424.1">
    <property type="nucleotide sequence ID" value="NZ_JAAINN010000015.1"/>
</dbReference>
<comment type="caution">
    <text evidence="1">The sequence shown here is derived from an EMBL/GenBank/DDBJ whole genome shotgun (WGS) entry which is preliminary data.</text>
</comment>